<dbReference type="Gene3D" id="3.10.350.10">
    <property type="entry name" value="LysM domain"/>
    <property type="match status" value="1"/>
</dbReference>
<comment type="caution">
    <text evidence="3">The sequence shown here is derived from an EMBL/GenBank/DDBJ whole genome shotgun (WGS) entry which is preliminary data.</text>
</comment>
<dbReference type="Proteomes" id="UP000249165">
    <property type="component" value="Unassembled WGS sequence"/>
</dbReference>
<proteinExistence type="predicted"/>
<evidence type="ECO:0000259" key="2">
    <source>
        <dbReference type="PROSITE" id="PS51782"/>
    </source>
</evidence>
<dbReference type="AlphaFoldDB" id="A0A327Y9H4"/>
<feature type="domain" description="LysM" evidence="2">
    <location>
        <begin position="38"/>
        <end position="87"/>
    </location>
</feature>
<evidence type="ECO:0000256" key="1">
    <source>
        <dbReference type="SAM" id="MobiDB-lite"/>
    </source>
</evidence>
<evidence type="ECO:0000313" key="3">
    <source>
        <dbReference type="EMBL" id="RAK16646.1"/>
    </source>
</evidence>
<dbReference type="EMBL" id="QLMG01000019">
    <property type="protein sequence ID" value="RAK16646.1"/>
    <property type="molecule type" value="Genomic_DNA"/>
</dbReference>
<name>A0A327Y9H4_9RHOB</name>
<gene>
    <name evidence="3" type="ORF">ATI53_101910</name>
</gene>
<evidence type="ECO:0000313" key="4">
    <source>
        <dbReference type="Proteomes" id="UP000249165"/>
    </source>
</evidence>
<organism evidence="3 4">
    <name type="scientific">Salipiger aestuarii</name>
    <dbReference type="NCBI Taxonomy" id="568098"/>
    <lineage>
        <taxon>Bacteria</taxon>
        <taxon>Pseudomonadati</taxon>
        <taxon>Pseudomonadota</taxon>
        <taxon>Alphaproteobacteria</taxon>
        <taxon>Rhodobacterales</taxon>
        <taxon>Roseobacteraceae</taxon>
        <taxon>Salipiger</taxon>
    </lineage>
</organism>
<keyword evidence="4" id="KW-1185">Reference proteome</keyword>
<dbReference type="CDD" id="cd00118">
    <property type="entry name" value="LysM"/>
    <property type="match status" value="1"/>
</dbReference>
<accession>A0A327Y9H4</accession>
<sequence>MASVGKRTIASCGVPAQFKNVQKAVAAPPEPSKPNDAQARRVQRGDSLATIACRDDGHTYLYLAIYEANRDRLATRDDIKVGQTLKIPVL</sequence>
<dbReference type="InterPro" id="IPR036779">
    <property type="entry name" value="LysM_dom_sf"/>
</dbReference>
<dbReference type="InterPro" id="IPR018392">
    <property type="entry name" value="LysM"/>
</dbReference>
<dbReference type="Pfam" id="PF01476">
    <property type="entry name" value="LysM"/>
    <property type="match status" value="1"/>
</dbReference>
<feature type="region of interest" description="Disordered" evidence="1">
    <location>
        <begin position="23"/>
        <end position="43"/>
    </location>
</feature>
<dbReference type="OrthoDB" id="8479038at2"/>
<dbReference type="PROSITE" id="PS51782">
    <property type="entry name" value="LYSM"/>
    <property type="match status" value="1"/>
</dbReference>
<protein>
    <submittedName>
        <fullName evidence="3">LysM domain-containing protein</fullName>
    </submittedName>
</protein>
<reference evidence="3 4" key="1">
    <citation type="submission" date="2018-06" db="EMBL/GenBank/DDBJ databases">
        <title>Genomic Encyclopedia of Archaeal and Bacterial Type Strains, Phase II (KMG-II): from individual species to whole genera.</title>
        <authorList>
            <person name="Goeker M."/>
        </authorList>
    </citation>
    <scope>NUCLEOTIDE SEQUENCE [LARGE SCALE GENOMIC DNA]</scope>
    <source>
        <strain evidence="3 4">DSM 22011</strain>
    </source>
</reference>